<feature type="compositionally biased region" description="Acidic residues" evidence="1">
    <location>
        <begin position="503"/>
        <end position="523"/>
    </location>
</feature>
<gene>
    <name evidence="2" type="ORF">AMS69_10250</name>
</gene>
<reference evidence="2 3" key="1">
    <citation type="submission" date="2015-08" db="EMBL/GenBank/DDBJ databases">
        <title>Genomes of Isolates from Cabo Rojo, PR.</title>
        <authorList>
            <person name="Sanchez-Nieves R.L."/>
            <person name="Montalvo-Rodriguez R."/>
        </authorList>
    </citation>
    <scope>NUCLEOTIDE SEQUENCE [LARGE SCALE GENOMIC DNA]</scope>
    <source>
        <strain evidence="2 3">SL3</strain>
    </source>
</reference>
<dbReference type="PATRIC" id="fig|1705562.3.peg.219"/>
<dbReference type="SUPFAM" id="SSF46785">
    <property type="entry name" value="Winged helix' DNA-binding domain"/>
    <property type="match status" value="1"/>
</dbReference>
<evidence type="ECO:0000313" key="3">
    <source>
        <dbReference type="Proteomes" id="UP000037729"/>
    </source>
</evidence>
<protein>
    <submittedName>
        <fullName evidence="2">Uncharacterized protein</fullName>
    </submittedName>
</protein>
<dbReference type="RefSeq" id="WP_053967983.1">
    <property type="nucleotide sequence ID" value="NZ_LIUF01000003.1"/>
</dbReference>
<sequence>MSSAHATTPSPDIESFDGRDDDITSSGEYDVLDYPDPISHGHGTEIVLNDLDDRSAYRRLWEGWRERVEDPDNEPYVLLEDVHQRWDWLHDDYPCHLVVKSKPWKVGTEANGREITGSVRYEYSIQVMRYDSEDDELDSSLRAPVSFQTWVQPQDEDLVYKSGDHLVCQYGEGTKFRTQTTYAGSQETLTRTITVTNAALEALGKDRPDWSTINRESWRVWKGEVHHRFTEEFMSVVANKLRSARTLVEHGGDGDASGGGKYSGGKHVEERVVSDMWNRIGFAGHASRGGYNLGLKVYRVSGNPADKRLRNPKLEAFFSGTDNDTKLPHADEWTVLRATLRQMVSTFAIRSGVGLPDLREDDYYEPDDREMVDVIVPTGWRQAMEEANEERERKILKTTYESLSAAKWDILWTVAVTEGCSYETLEEITGFSYDYVREVVQELESMDILLRVTYPRIVVYHNEELRLNATEALQQVHPDRGLDDIRQVGKERRKRRQERDTAENESADDVDDRGDDHDGDDSTDVDRDEERWRLFREVLLDGSQLGRALDQQYIDPEHVQIRTDPYPEFFG</sequence>
<proteinExistence type="predicted"/>
<comment type="caution">
    <text evidence="2">The sequence shown here is derived from an EMBL/GenBank/DDBJ whole genome shotgun (WGS) entry which is preliminary data.</text>
</comment>
<feature type="region of interest" description="Disordered" evidence="1">
    <location>
        <begin position="478"/>
        <end position="527"/>
    </location>
</feature>
<feature type="region of interest" description="Disordered" evidence="1">
    <location>
        <begin position="1"/>
        <end position="35"/>
    </location>
</feature>
<evidence type="ECO:0000313" key="2">
    <source>
        <dbReference type="EMBL" id="KOX92830.1"/>
    </source>
</evidence>
<accession>A0A0N0BNQ5</accession>
<dbReference type="OrthoDB" id="240669at2157"/>
<name>A0A0N0BNQ5_9EURY</name>
<feature type="compositionally biased region" description="Polar residues" evidence="1">
    <location>
        <begin position="1"/>
        <end position="10"/>
    </location>
</feature>
<feature type="compositionally biased region" description="Basic and acidic residues" evidence="1">
    <location>
        <begin position="478"/>
        <end position="490"/>
    </location>
</feature>
<dbReference type="EMBL" id="LIUF01000003">
    <property type="protein sequence ID" value="KOX92830.1"/>
    <property type="molecule type" value="Genomic_DNA"/>
</dbReference>
<dbReference type="InterPro" id="IPR036390">
    <property type="entry name" value="WH_DNA-bd_sf"/>
</dbReference>
<dbReference type="AlphaFoldDB" id="A0A0N0BNQ5"/>
<keyword evidence="3" id="KW-1185">Reference proteome</keyword>
<organism evidence="2 3">
    <name type="scientific">Haloarcula rubripromontorii</name>
    <dbReference type="NCBI Taxonomy" id="1705562"/>
    <lineage>
        <taxon>Archaea</taxon>
        <taxon>Methanobacteriati</taxon>
        <taxon>Methanobacteriota</taxon>
        <taxon>Stenosarchaea group</taxon>
        <taxon>Halobacteria</taxon>
        <taxon>Halobacteriales</taxon>
        <taxon>Haloarculaceae</taxon>
        <taxon>Haloarcula</taxon>
    </lineage>
</organism>
<evidence type="ECO:0000256" key="1">
    <source>
        <dbReference type="SAM" id="MobiDB-lite"/>
    </source>
</evidence>
<dbReference type="Proteomes" id="UP000037729">
    <property type="component" value="Unassembled WGS sequence"/>
</dbReference>
<dbReference type="STRING" id="1705562.AMS69_10250"/>